<gene>
    <name evidence="11" type="ORF">EOE65_00660</name>
</gene>
<dbReference type="GO" id="GO:0009432">
    <property type="term" value="P:SOS response"/>
    <property type="evidence" value="ECO:0007669"/>
    <property type="project" value="TreeGrafter"/>
</dbReference>
<evidence type="ECO:0000256" key="1">
    <source>
        <dbReference type="ARBA" id="ARBA00005755"/>
    </source>
</evidence>
<dbReference type="Gene3D" id="1.10.132.60">
    <property type="entry name" value="DNA polymerase family B, C-terminal domain"/>
    <property type="match status" value="1"/>
</dbReference>
<dbReference type="GO" id="GO:0000166">
    <property type="term" value="F:nucleotide binding"/>
    <property type="evidence" value="ECO:0007669"/>
    <property type="project" value="InterPro"/>
</dbReference>
<dbReference type="InterPro" id="IPR012337">
    <property type="entry name" value="RNaseH-like_sf"/>
</dbReference>
<evidence type="ECO:0000256" key="7">
    <source>
        <dbReference type="RuleBase" id="RU000442"/>
    </source>
</evidence>
<keyword evidence="5 7" id="KW-0238">DNA-binding</keyword>
<dbReference type="PANTHER" id="PTHR10322:SF23">
    <property type="entry name" value="DNA POLYMERASE DELTA CATALYTIC SUBUNIT"/>
    <property type="match status" value="1"/>
</dbReference>
<feature type="domain" description="DNA polymerase II insertion" evidence="10">
    <location>
        <begin position="42"/>
        <end position="104"/>
    </location>
</feature>
<keyword evidence="2 7" id="KW-0808">Transferase</keyword>
<dbReference type="InterPro" id="IPR055208">
    <property type="entry name" value="PolB_insertion"/>
</dbReference>
<feature type="domain" description="DNA-directed DNA polymerase family B exonuclease" evidence="9">
    <location>
        <begin position="140"/>
        <end position="298"/>
    </location>
</feature>
<evidence type="ECO:0000259" key="10">
    <source>
        <dbReference type="Pfam" id="PF22587"/>
    </source>
</evidence>
<comment type="similarity">
    <text evidence="1 7">Belongs to the DNA polymerase type-B family.</text>
</comment>
<dbReference type="InterPro" id="IPR023211">
    <property type="entry name" value="DNA_pol_palm_dom_sf"/>
</dbReference>
<evidence type="ECO:0000256" key="6">
    <source>
        <dbReference type="ARBA" id="ARBA00049244"/>
    </source>
</evidence>
<comment type="caution">
    <text evidence="11">The sequence shown here is derived from an EMBL/GenBank/DDBJ whole genome shotgun (WGS) entry which is preliminary data.</text>
</comment>
<dbReference type="PANTHER" id="PTHR10322">
    <property type="entry name" value="DNA POLYMERASE CATALYTIC SUBUNIT"/>
    <property type="match status" value="1"/>
</dbReference>
<keyword evidence="7" id="KW-0235">DNA replication</keyword>
<evidence type="ECO:0000259" key="8">
    <source>
        <dbReference type="Pfam" id="PF00136"/>
    </source>
</evidence>
<dbReference type="InterPro" id="IPR050240">
    <property type="entry name" value="DNA_pol_type-B"/>
</dbReference>
<dbReference type="NCBIfam" id="NF004421">
    <property type="entry name" value="PRK05762.1-2"/>
    <property type="match status" value="1"/>
</dbReference>
<dbReference type="Pfam" id="PF03104">
    <property type="entry name" value="DNA_pol_B_exo1"/>
    <property type="match status" value="1"/>
</dbReference>
<evidence type="ECO:0000256" key="3">
    <source>
        <dbReference type="ARBA" id="ARBA00022695"/>
    </source>
</evidence>
<dbReference type="InterPro" id="IPR043502">
    <property type="entry name" value="DNA/RNA_pol_sf"/>
</dbReference>
<dbReference type="EMBL" id="SACQ01000001">
    <property type="protein sequence ID" value="RVU32197.1"/>
    <property type="molecule type" value="Genomic_DNA"/>
</dbReference>
<evidence type="ECO:0000256" key="4">
    <source>
        <dbReference type="ARBA" id="ARBA00022932"/>
    </source>
</evidence>
<keyword evidence="3 7" id="KW-0548">Nucleotidyltransferase</keyword>
<keyword evidence="12" id="KW-1185">Reference proteome</keyword>
<dbReference type="Pfam" id="PF22587">
    <property type="entry name" value="DNApolII_insertion"/>
    <property type="match status" value="1"/>
</dbReference>
<dbReference type="Pfam" id="PF00136">
    <property type="entry name" value="DNA_pol_B"/>
    <property type="match status" value="1"/>
</dbReference>
<dbReference type="Gene3D" id="3.30.420.10">
    <property type="entry name" value="Ribonuclease H-like superfamily/Ribonuclease H"/>
    <property type="match status" value="1"/>
</dbReference>
<evidence type="ECO:0000259" key="9">
    <source>
        <dbReference type="Pfam" id="PF03104"/>
    </source>
</evidence>
<dbReference type="CDD" id="cd05537">
    <property type="entry name" value="POLBc_Pol_II"/>
    <property type="match status" value="1"/>
</dbReference>
<name>A0A437QCD9_9GAMM</name>
<evidence type="ECO:0000256" key="2">
    <source>
        <dbReference type="ARBA" id="ARBA00022679"/>
    </source>
</evidence>
<dbReference type="InterPro" id="IPR017964">
    <property type="entry name" value="DNA-dir_DNA_pol_B_CS"/>
</dbReference>
<dbReference type="RefSeq" id="WP_127692366.1">
    <property type="nucleotide sequence ID" value="NZ_SACQ01000001.1"/>
</dbReference>
<evidence type="ECO:0000313" key="11">
    <source>
        <dbReference type="EMBL" id="RVU32197.1"/>
    </source>
</evidence>
<dbReference type="AlphaFoldDB" id="A0A437QCD9"/>
<dbReference type="InterPro" id="IPR006134">
    <property type="entry name" value="DNA-dir_DNA_pol_B_multi_dom"/>
</dbReference>
<dbReference type="SUPFAM" id="SSF56672">
    <property type="entry name" value="DNA/RNA polymerases"/>
    <property type="match status" value="1"/>
</dbReference>
<dbReference type="InterPro" id="IPR006172">
    <property type="entry name" value="DNA-dir_DNA_pol_B"/>
</dbReference>
<dbReference type="Gene3D" id="3.30.70.2250">
    <property type="match status" value="1"/>
</dbReference>
<keyword evidence="4 7" id="KW-0239">DNA-directed DNA polymerase</keyword>
<proteinExistence type="inferred from homology"/>
<evidence type="ECO:0000256" key="5">
    <source>
        <dbReference type="ARBA" id="ARBA00023125"/>
    </source>
</evidence>
<organism evidence="11 12">
    <name type="scientific">Neptunomonas marina</name>
    <dbReference type="NCBI Taxonomy" id="1815562"/>
    <lineage>
        <taxon>Bacteria</taxon>
        <taxon>Pseudomonadati</taxon>
        <taxon>Pseudomonadota</taxon>
        <taxon>Gammaproteobacteria</taxon>
        <taxon>Oceanospirillales</taxon>
        <taxon>Oceanospirillaceae</taxon>
        <taxon>Neptunomonas</taxon>
    </lineage>
</organism>
<dbReference type="EC" id="2.7.7.7" evidence="7"/>
<dbReference type="SMART" id="SM00486">
    <property type="entry name" value="POLBc"/>
    <property type="match status" value="1"/>
</dbReference>
<reference evidence="11 12" key="1">
    <citation type="submission" date="2019-01" db="EMBL/GenBank/DDBJ databases">
        <authorList>
            <person name="Chen W.-M."/>
        </authorList>
    </citation>
    <scope>NUCLEOTIDE SEQUENCE [LARGE SCALE GENOMIC DNA]</scope>
    <source>
        <strain evidence="11 12">HPM-16</strain>
    </source>
</reference>
<dbReference type="FunFam" id="3.90.1600.10:FF:000030">
    <property type="entry name" value="DNA polymerase II"/>
    <property type="match status" value="1"/>
</dbReference>
<dbReference type="InterPro" id="IPR036397">
    <property type="entry name" value="RNaseH_sf"/>
</dbReference>
<dbReference type="PROSITE" id="PS00116">
    <property type="entry name" value="DNA_POLYMERASE_B"/>
    <property type="match status" value="1"/>
</dbReference>
<evidence type="ECO:0000313" key="12">
    <source>
        <dbReference type="Proteomes" id="UP000282818"/>
    </source>
</evidence>
<dbReference type="Proteomes" id="UP000282818">
    <property type="component" value="Unassembled WGS sequence"/>
</dbReference>
<dbReference type="GO" id="GO:0003677">
    <property type="term" value="F:DNA binding"/>
    <property type="evidence" value="ECO:0007669"/>
    <property type="project" value="UniProtKB-KW"/>
</dbReference>
<accession>A0A437QCD9</accession>
<dbReference type="SUPFAM" id="SSF53098">
    <property type="entry name" value="Ribonuclease H-like"/>
    <property type="match status" value="1"/>
</dbReference>
<dbReference type="GO" id="GO:0003887">
    <property type="term" value="F:DNA-directed DNA polymerase activity"/>
    <property type="evidence" value="ECO:0007669"/>
    <property type="project" value="UniProtKB-KW"/>
</dbReference>
<dbReference type="GO" id="GO:0045004">
    <property type="term" value="P:DNA replication proofreading"/>
    <property type="evidence" value="ECO:0007669"/>
    <property type="project" value="TreeGrafter"/>
</dbReference>
<comment type="catalytic activity">
    <reaction evidence="6 7">
        <text>DNA(n) + a 2'-deoxyribonucleoside 5'-triphosphate = DNA(n+1) + diphosphate</text>
        <dbReference type="Rhea" id="RHEA:22508"/>
        <dbReference type="Rhea" id="RHEA-COMP:17339"/>
        <dbReference type="Rhea" id="RHEA-COMP:17340"/>
        <dbReference type="ChEBI" id="CHEBI:33019"/>
        <dbReference type="ChEBI" id="CHEBI:61560"/>
        <dbReference type="ChEBI" id="CHEBI:173112"/>
        <dbReference type="EC" id="2.7.7.7"/>
    </reaction>
</comment>
<feature type="domain" description="DNA-directed DNA polymerase family B multifunctional" evidence="8">
    <location>
        <begin position="380"/>
        <end position="771"/>
    </location>
</feature>
<dbReference type="InterPro" id="IPR006133">
    <property type="entry name" value="DNA-dir_DNA_pol_B_exonuc"/>
</dbReference>
<dbReference type="InterPro" id="IPR042087">
    <property type="entry name" value="DNA_pol_B_thumb"/>
</dbReference>
<dbReference type="PRINTS" id="PR00106">
    <property type="entry name" value="DNAPOLB"/>
</dbReference>
<sequence length="793" mass="90233">MQAHDGFIISRQQQDTPRGILFSFWVKLGPRVEKIDIAEQRAVFFLHQDDVERVQHCLADIPSASWELKPLSLKTLDHQDVVALYSSSLRLQRQIIQRLTQQGIALLEEDIRPVDRYLMERFIFGGVAVLKGPEGLLLRPAEVTPALRVLSIDIETSMRGDVIHSIGLHSAGEHGIAKVLMRDAGPRGQRQVEEVLPNGLVQYVADERALLRALVREVQAWDPDIFIGWNVIGFDFRVLAARAQALQVPLTLGRTHNPLQVHQSEQGKWYIRLDGRLVIDGIDTLKGATYHFESYALEFVAQQLFQRGKLIHQPNDRGAEIQRLFREDKPALARYNLEDCRLVSDIFAHTKLMDYLTERARLTGLALDKVGGSAAAFDFQYLPRLHRYGYVAPQYASGAHGLDSPGGYVMDSQPGLYSHVLVLDFKSLYPSIIQTFCVDPAGMADALGGELSEDELIPGFNGAIFRKQGAILPQIITELWAARDEAKRKGNQSLSTAIKIIMNSFYGVLGSNVCRFFDQRLSGSITLRGHQVLQQTRAEIEATFGYNVIYGDTDSVFVHVGDDVDSESAAQKGRELSLHLNRWWREEITQRYAVESHLELEYETHFVRFLMPRMRHSEKGTKKRYAGLQQHDDGRQVMVFKGLENVRSDWTLLARDVQNWLYEAVFRGDSYVDRLKDTVAQLRAGKLDELLIYRRRLRQPVADYDKVRPPHVQAAIKAQQYWQTQGRESPYRTGSHVSYVMTVNGPEPIENRVSAIDYEHYLEKQLTPVVDTILVFEGKQFSDLIALQRDLFT</sequence>
<dbReference type="CDD" id="cd05784">
    <property type="entry name" value="DNA_polB_II_exo"/>
    <property type="match status" value="1"/>
</dbReference>
<dbReference type="Gene3D" id="3.90.1600.10">
    <property type="entry name" value="Palm domain of DNA polymerase"/>
    <property type="match status" value="2"/>
</dbReference>
<dbReference type="GO" id="GO:0008296">
    <property type="term" value="F:3'-5'-DNA exonuclease activity"/>
    <property type="evidence" value="ECO:0007669"/>
    <property type="project" value="TreeGrafter"/>
</dbReference>
<protein>
    <recommendedName>
        <fullName evidence="7">DNA polymerase</fullName>
        <ecNumber evidence="7">2.7.7.7</ecNumber>
    </recommendedName>
</protein>